<evidence type="ECO:0000259" key="2">
    <source>
        <dbReference type="Pfam" id="PF00350"/>
    </source>
</evidence>
<keyword evidence="1" id="KW-0472">Membrane</keyword>
<evidence type="ECO:0000313" key="4">
    <source>
        <dbReference type="Proteomes" id="UP001171945"/>
    </source>
</evidence>
<dbReference type="SUPFAM" id="SSF52540">
    <property type="entry name" value="P-loop containing nucleoside triphosphate hydrolases"/>
    <property type="match status" value="1"/>
</dbReference>
<comment type="caution">
    <text evidence="3">The sequence shown here is derived from an EMBL/GenBank/DDBJ whole genome shotgun (WGS) entry which is preliminary data.</text>
</comment>
<feature type="transmembrane region" description="Helical" evidence="1">
    <location>
        <begin position="335"/>
        <end position="356"/>
    </location>
</feature>
<dbReference type="InterPro" id="IPR051943">
    <property type="entry name" value="TRAFAC_Dynamin-like_GTPase"/>
</dbReference>
<keyword evidence="1" id="KW-0812">Transmembrane</keyword>
<dbReference type="PANTHER" id="PTHR43681:SF1">
    <property type="entry name" value="SARCALUMENIN"/>
    <property type="match status" value="1"/>
</dbReference>
<keyword evidence="4" id="KW-1185">Reference proteome</keyword>
<keyword evidence="1" id="KW-1133">Transmembrane helix</keyword>
<evidence type="ECO:0000256" key="1">
    <source>
        <dbReference type="SAM" id="Phobius"/>
    </source>
</evidence>
<dbReference type="EMBL" id="JAUCGM010000109">
    <property type="protein sequence ID" value="MDM8562300.1"/>
    <property type="molecule type" value="Genomic_DNA"/>
</dbReference>
<accession>A0ABT7VRK3</accession>
<organism evidence="3 4">
    <name type="scientific">Candidatus Marithioploca araucensis</name>
    <dbReference type="NCBI Taxonomy" id="70273"/>
    <lineage>
        <taxon>Bacteria</taxon>
        <taxon>Pseudomonadati</taxon>
        <taxon>Pseudomonadota</taxon>
        <taxon>Gammaproteobacteria</taxon>
        <taxon>Thiotrichales</taxon>
        <taxon>Thiotrichaceae</taxon>
        <taxon>Candidatus Marithioploca</taxon>
    </lineage>
</organism>
<proteinExistence type="predicted"/>
<feature type="transmembrane region" description="Helical" evidence="1">
    <location>
        <begin position="376"/>
        <end position="395"/>
    </location>
</feature>
<dbReference type="InterPro" id="IPR027417">
    <property type="entry name" value="P-loop_NTPase"/>
</dbReference>
<dbReference type="Proteomes" id="UP001171945">
    <property type="component" value="Unassembled WGS sequence"/>
</dbReference>
<dbReference type="InterPro" id="IPR045063">
    <property type="entry name" value="Dynamin_N"/>
</dbReference>
<reference evidence="3" key="1">
    <citation type="submission" date="2023-06" db="EMBL/GenBank/DDBJ databases">
        <title>Uncultivated large filamentous bacteria from sulfidic sediments reveal new species and different genomic features in energy metabolism and defense.</title>
        <authorList>
            <person name="Fonseca A."/>
        </authorList>
    </citation>
    <scope>NUCLEOTIDE SEQUENCE</scope>
    <source>
        <strain evidence="3">HSG4</strain>
    </source>
</reference>
<dbReference type="Pfam" id="PF00350">
    <property type="entry name" value="Dynamin_N"/>
    <property type="match status" value="1"/>
</dbReference>
<name>A0ABT7VRK3_9GAMM</name>
<protein>
    <submittedName>
        <fullName evidence="3">Dynamin family protein</fullName>
    </submittedName>
</protein>
<sequence>MSDTQIEGRLKRLKEHLLEENSIIHGVVESFRELDKIAYKLGFLSQDQSFATNISWWPMISILGLYSSGKSTFINYYLGQELQRTGTQAVDDKFTVLCFSGDQDIKTLPGIALDADPRFPFYQISHDIAEITTKTGQRTDAYLQLKTCSSERLRGKILIDSPGFDADDQRTSTLRITQHIVDLSDLVLVFFDARHPEPGAMRDTLKHLVSETIDRPDSNKFLYILNQMDTTVQDDNPEEVVASWQRSLAYAGLTAGRFYRIYSPDVGLPIDQSHTREHIDKKCKADLEEIYERMKQVEIERAYRVIGKLEYTAKDIEQNIVPRLQNLIQDWKNRVFWTEFSSGILLILVLAVLWWFEMTGINVKGIGFGLDESIKLGIFAGLIVSIGVFLHLNICKLTANKIIKKLQSEKDTNKENREGLIRAFRKNTTTSRALFIWLINQPVGWSNRVHKRITNIL</sequence>
<feature type="non-terminal residue" evidence="3">
    <location>
        <position position="457"/>
    </location>
</feature>
<dbReference type="PANTHER" id="PTHR43681">
    <property type="entry name" value="TRANSMEMBRANE GTPASE FZO"/>
    <property type="match status" value="1"/>
</dbReference>
<feature type="domain" description="Dynamin N-terminal" evidence="2">
    <location>
        <begin position="60"/>
        <end position="225"/>
    </location>
</feature>
<gene>
    <name evidence="3" type="ORF">QUF54_03000</name>
</gene>
<evidence type="ECO:0000313" key="3">
    <source>
        <dbReference type="EMBL" id="MDM8562300.1"/>
    </source>
</evidence>
<dbReference type="Gene3D" id="3.40.50.300">
    <property type="entry name" value="P-loop containing nucleotide triphosphate hydrolases"/>
    <property type="match status" value="1"/>
</dbReference>